<evidence type="ECO:0000313" key="2">
    <source>
        <dbReference type="Proteomes" id="UP000034325"/>
    </source>
</evidence>
<dbReference type="EMBL" id="LBWA01000002">
    <property type="protein sequence ID" value="KKQ98610.1"/>
    <property type="molecule type" value="Genomic_DNA"/>
</dbReference>
<dbReference type="Proteomes" id="UP000034325">
    <property type="component" value="Unassembled WGS sequence"/>
</dbReference>
<gene>
    <name evidence="1" type="ORF">UT23_C0002G0110</name>
</gene>
<dbReference type="AlphaFoldDB" id="A0A0G0ME82"/>
<accession>A0A0G0ME82</accession>
<organism evidence="1 2">
    <name type="scientific">Candidatus Woesebacteria bacterium GW2011_GWA1_39_12</name>
    <dbReference type="NCBI Taxonomy" id="1618549"/>
    <lineage>
        <taxon>Bacteria</taxon>
        <taxon>Candidatus Woeseibacteriota</taxon>
    </lineage>
</organism>
<sequence>MSPEEIKKPNPSLGMVIQEQARRYKDATGNEVSEEEVQRLLENFRGNLESGIGDLGGIKKAAKVFDTMRYYLYMLRDGSSPMAAMDIELAQRIAKGLGKNLGEMFTDPGSEECKHFTLDV</sequence>
<name>A0A0G0ME82_9BACT</name>
<protein>
    <submittedName>
        <fullName evidence="1">Uncharacterized protein</fullName>
    </submittedName>
</protein>
<proteinExistence type="predicted"/>
<evidence type="ECO:0000313" key="1">
    <source>
        <dbReference type="EMBL" id="KKQ98610.1"/>
    </source>
</evidence>
<reference evidence="1 2" key="1">
    <citation type="journal article" date="2015" name="Nature">
        <title>rRNA introns, odd ribosomes, and small enigmatic genomes across a large radiation of phyla.</title>
        <authorList>
            <person name="Brown C.T."/>
            <person name="Hug L.A."/>
            <person name="Thomas B.C."/>
            <person name="Sharon I."/>
            <person name="Castelle C.J."/>
            <person name="Singh A."/>
            <person name="Wilkins M.J."/>
            <person name="Williams K.H."/>
            <person name="Banfield J.F."/>
        </authorList>
    </citation>
    <scope>NUCLEOTIDE SEQUENCE [LARGE SCALE GENOMIC DNA]</scope>
</reference>
<comment type="caution">
    <text evidence="1">The sequence shown here is derived from an EMBL/GenBank/DDBJ whole genome shotgun (WGS) entry which is preliminary data.</text>
</comment>